<feature type="domain" description="ASPIC/UnbV" evidence="4">
    <location>
        <begin position="686"/>
        <end position="752"/>
    </location>
</feature>
<dbReference type="Pfam" id="PF14559">
    <property type="entry name" value="TPR_19"/>
    <property type="match status" value="1"/>
</dbReference>
<dbReference type="Pfam" id="PF07593">
    <property type="entry name" value="UnbV_ASPIC"/>
    <property type="match status" value="1"/>
</dbReference>
<accession>B1ZY80</accession>
<name>B1ZY80_OPITP</name>
<dbReference type="EMBL" id="CP001032">
    <property type="protein sequence ID" value="ACB76226.1"/>
    <property type="molecule type" value="Genomic_DNA"/>
</dbReference>
<evidence type="ECO:0000256" key="1">
    <source>
        <dbReference type="ARBA" id="ARBA00022729"/>
    </source>
</evidence>
<evidence type="ECO:0000256" key="3">
    <source>
        <dbReference type="SAM" id="MobiDB-lite"/>
    </source>
</evidence>
<feature type="compositionally biased region" description="Polar residues" evidence="3">
    <location>
        <begin position="308"/>
        <end position="321"/>
    </location>
</feature>
<keyword evidence="6" id="KW-1185">Reference proteome</keyword>
<dbReference type="STRING" id="452637.Oter_2945"/>
<dbReference type="Proteomes" id="UP000007013">
    <property type="component" value="Chromosome"/>
</dbReference>
<dbReference type="InterPro" id="IPR011990">
    <property type="entry name" value="TPR-like_helical_dom_sf"/>
</dbReference>
<protein>
    <submittedName>
        <fullName evidence="5">TPR repeat-containing protein</fullName>
    </submittedName>
</protein>
<dbReference type="InterPro" id="IPR013517">
    <property type="entry name" value="FG-GAP"/>
</dbReference>
<evidence type="ECO:0000313" key="5">
    <source>
        <dbReference type="EMBL" id="ACB76226.1"/>
    </source>
</evidence>
<dbReference type="PANTHER" id="PTHR16026:SF0">
    <property type="entry name" value="CARTILAGE ACIDIC PROTEIN 1"/>
    <property type="match status" value="1"/>
</dbReference>
<dbReference type="Pfam" id="PF13517">
    <property type="entry name" value="FG-GAP_3"/>
    <property type="match status" value="2"/>
</dbReference>
<dbReference type="SUPFAM" id="SSF48452">
    <property type="entry name" value="TPR-like"/>
    <property type="match status" value="1"/>
</dbReference>
<dbReference type="InterPro" id="IPR019734">
    <property type="entry name" value="TPR_rpt"/>
</dbReference>
<evidence type="ECO:0000313" key="6">
    <source>
        <dbReference type="Proteomes" id="UP000007013"/>
    </source>
</evidence>
<keyword evidence="2" id="KW-0802">TPR repeat</keyword>
<feature type="region of interest" description="Disordered" evidence="3">
    <location>
        <begin position="289"/>
        <end position="329"/>
    </location>
</feature>
<dbReference type="KEGG" id="ote:Oter_2945"/>
<dbReference type="PROSITE" id="PS50005">
    <property type="entry name" value="TPR"/>
    <property type="match status" value="1"/>
</dbReference>
<dbReference type="PROSITE" id="PS51257">
    <property type="entry name" value="PROKAR_LIPOPROTEIN"/>
    <property type="match status" value="1"/>
</dbReference>
<gene>
    <name evidence="5" type="ordered locus">Oter_2945</name>
</gene>
<dbReference type="InterPro" id="IPR011519">
    <property type="entry name" value="UnbV_ASPIC"/>
</dbReference>
<dbReference type="InterPro" id="IPR028994">
    <property type="entry name" value="Integrin_alpha_N"/>
</dbReference>
<dbReference type="AlphaFoldDB" id="B1ZY80"/>
<dbReference type="Gene3D" id="2.130.10.130">
    <property type="entry name" value="Integrin alpha, N-terminal"/>
    <property type="match status" value="2"/>
</dbReference>
<evidence type="ECO:0000256" key="2">
    <source>
        <dbReference type="PROSITE-ProRule" id="PRU00339"/>
    </source>
</evidence>
<keyword evidence="1" id="KW-0732">Signal</keyword>
<dbReference type="eggNOG" id="COG0457">
    <property type="taxonomic scope" value="Bacteria"/>
</dbReference>
<proteinExistence type="predicted"/>
<organism evidence="5 6">
    <name type="scientific">Opitutus terrae (strain DSM 11246 / JCM 15787 / PB90-1)</name>
    <dbReference type="NCBI Taxonomy" id="452637"/>
    <lineage>
        <taxon>Bacteria</taxon>
        <taxon>Pseudomonadati</taxon>
        <taxon>Verrucomicrobiota</taxon>
        <taxon>Opitutia</taxon>
        <taxon>Opitutales</taxon>
        <taxon>Opitutaceae</taxon>
        <taxon>Opitutus</taxon>
    </lineage>
</organism>
<dbReference type="SUPFAM" id="SSF69318">
    <property type="entry name" value="Integrin alpha N-terminal domain"/>
    <property type="match status" value="1"/>
</dbReference>
<dbReference type="Gene3D" id="1.25.40.10">
    <property type="entry name" value="Tetratricopeptide repeat domain"/>
    <property type="match status" value="1"/>
</dbReference>
<sequence>MGSLMNRRVFFVLIAAAVIVAFTSGCRPRSAASQPPPAVVEAVNRGVALMGQYDYDGATQAFADALATVPDLADVKVNLAIARFNRGRKESADTEQATRLLESVLQKEPAHLRALYFKGIILQHQGQAAEALPYFEQVLQQRPQDGVAWYILGLCKQRVGQDAEKELLRAIELRPYLASAYYRVWQTLQAAGQTERAAPYLEKFKRLREHPLAETIELPQYNQMGELALVVPVGDTPPAPRARALYRAGHAQEILAHASPASESGATSGDPSAIFGGAAILLRQPEAAEMKGTPPARDDGAATPSSPPNATGASRPQQSTERGAAASKISDSHRQAYVFLAGWPDSRALRLKLPPEGEILESLTPPELTGVDAPLTCAVGDYDNDEVPDLFVVASGGNALFRGSADGAFVRVADALAPPARGGTTRSALWLDADHDGDLDLFVCNQGAPNQLFNNNSDGTFTEIAATAGVAEPEGDSLLVLPGDLDGDRDTDLVLLRASAPPRLLLNELTGKFRAADLGGLAIRGDLGGVVQDFNGDGLLDLLVLGGEPARLQLFTGDGHAHFQPSELFDAKLEALRGFRVADVDLDGDLDIAAFGREGHLLLNDGAGRFALQPRVWTAATGAEIAGVELADLTGDLVPDLLLLERGAASRVLLVPGVLSPASSALAVAPTGVRSRDKRTRSPASGYGATVTVRAGRHEQSLLLTGQAGGFCQSPLPLTFGLSGAPRADYVKLLWSDGVAQVEQPLVAGRTHVVAETQRKISSCPVLFTWNGERFEFITDFAGVGGMGYLAAPGEYSFPQPIDHVKIAPEQLRARNGFFELRITEPMEESAYVDRLELLAIDHPAGWAVFPDERLTVTGPAPTRELLAIERPIFPDRAVGPDGADCTDHLRRADRRYAFEPVLDRRFFGFCERHTLELDFGDRLAAVLPGERVWLFITGYLEYPYSQTTYAAGQASVAWEPIRVEQRQPDGSWRTIVPDAGALGGMSRTMTVDLTGLITSGPGCQLRVTSNLEMFYDQIFLGIPVPRERVHVHALPVAAAELRYVGFPREVSPDGRLPLIYDYQQIEPTAPFHQLRGSYTRYGDVRELLTEFDDQFALMNSGDEIAAKFDATQLPPLPTGMTRSFVLVSHAYCKDMDLYTGTPQTLEPMPFRGMSRYPYPASERSPETDAQRRIREAYQTRVVP</sequence>
<reference evidence="5 6" key="1">
    <citation type="journal article" date="2011" name="J. Bacteriol.">
        <title>Genome sequence of the verrucomicrobium Opitutus terrae PB90-1, an abundant inhabitant of rice paddy soil ecosystems.</title>
        <authorList>
            <person name="van Passel M.W."/>
            <person name="Kant R."/>
            <person name="Palva A."/>
            <person name="Copeland A."/>
            <person name="Lucas S."/>
            <person name="Lapidus A."/>
            <person name="Glavina del Rio T."/>
            <person name="Pitluck S."/>
            <person name="Goltsman E."/>
            <person name="Clum A."/>
            <person name="Sun H."/>
            <person name="Schmutz J."/>
            <person name="Larimer F.W."/>
            <person name="Land M.L."/>
            <person name="Hauser L."/>
            <person name="Kyrpides N."/>
            <person name="Mikhailova N."/>
            <person name="Richardson P.P."/>
            <person name="Janssen P.H."/>
            <person name="de Vos W.M."/>
            <person name="Smidt H."/>
        </authorList>
    </citation>
    <scope>NUCLEOTIDE SEQUENCE [LARGE SCALE GENOMIC DNA]</scope>
    <source>
        <strain evidence="6">DSM 11246 / JCM 15787 / PB90-1</strain>
    </source>
</reference>
<dbReference type="InterPro" id="IPR027039">
    <property type="entry name" value="Crtac1"/>
</dbReference>
<dbReference type="HOGENOM" id="CLU_006352_0_0_0"/>
<dbReference type="PANTHER" id="PTHR16026">
    <property type="entry name" value="CARTILAGE ACIDIC PROTEIN 1"/>
    <property type="match status" value="1"/>
</dbReference>
<evidence type="ECO:0000259" key="4">
    <source>
        <dbReference type="Pfam" id="PF07593"/>
    </source>
</evidence>
<feature type="repeat" description="TPR" evidence="2">
    <location>
        <begin position="112"/>
        <end position="145"/>
    </location>
</feature>
<dbReference type="SMART" id="SM00028">
    <property type="entry name" value="TPR"/>
    <property type="match status" value="4"/>
</dbReference>